<keyword evidence="3" id="KW-0732">Signal</keyword>
<name>A0A131YF20_RHIAP</name>
<accession>A0A131YF20</accession>
<evidence type="ECO:0000256" key="3">
    <source>
        <dbReference type="SAM" id="SignalP"/>
    </source>
</evidence>
<dbReference type="InterPro" id="IPR036574">
    <property type="entry name" value="Scorpion_toxin-like_sf"/>
</dbReference>
<proteinExistence type="predicted"/>
<dbReference type="GO" id="GO:0005576">
    <property type="term" value="C:extracellular region"/>
    <property type="evidence" value="ECO:0007669"/>
    <property type="project" value="UniProtKB-SubCell"/>
</dbReference>
<dbReference type="AlphaFoldDB" id="A0A131YF20"/>
<evidence type="ECO:0000256" key="1">
    <source>
        <dbReference type="ARBA" id="ARBA00004613"/>
    </source>
</evidence>
<reference evidence="4" key="1">
    <citation type="journal article" date="2016" name="Ticks Tick Borne Dis.">
        <title>De novo assembly and annotation of the salivary gland transcriptome of Rhipicephalus appendiculatus male and female ticks during blood feeding.</title>
        <authorList>
            <person name="de Castro M.H."/>
            <person name="de Klerk D."/>
            <person name="Pienaar R."/>
            <person name="Latif A.A."/>
            <person name="Rees D.J."/>
            <person name="Mans B.J."/>
        </authorList>
    </citation>
    <scope>NUCLEOTIDE SEQUENCE</scope>
    <source>
        <tissue evidence="4">Salivary glands</tissue>
    </source>
</reference>
<feature type="chain" id="PRO_5007284882" description="Defensin" evidence="3">
    <location>
        <begin position="28"/>
        <end position="81"/>
    </location>
</feature>
<sequence length="81" mass="9118">MVGKVSLVGVATLSAVMMVLCVTEVHTCEEEECRSRCLEHGARSSECVWGICQCLNYRRPRVGSHLHAWPKHRKYSVDSDV</sequence>
<comment type="subcellular location">
    <subcellularLocation>
        <location evidence="1">Secreted</location>
    </subcellularLocation>
</comment>
<organism evidence="4">
    <name type="scientific">Rhipicephalus appendiculatus</name>
    <name type="common">Brown ear tick</name>
    <dbReference type="NCBI Taxonomy" id="34631"/>
    <lineage>
        <taxon>Eukaryota</taxon>
        <taxon>Metazoa</taxon>
        <taxon>Ecdysozoa</taxon>
        <taxon>Arthropoda</taxon>
        <taxon>Chelicerata</taxon>
        <taxon>Arachnida</taxon>
        <taxon>Acari</taxon>
        <taxon>Parasitiformes</taxon>
        <taxon>Ixodida</taxon>
        <taxon>Ixodoidea</taxon>
        <taxon>Ixodidae</taxon>
        <taxon>Rhipicephalinae</taxon>
        <taxon>Rhipicephalus</taxon>
        <taxon>Rhipicephalus</taxon>
    </lineage>
</organism>
<protein>
    <recommendedName>
        <fullName evidence="5">Defensin</fullName>
    </recommendedName>
</protein>
<feature type="signal peptide" evidence="3">
    <location>
        <begin position="1"/>
        <end position="27"/>
    </location>
</feature>
<evidence type="ECO:0000313" key="4">
    <source>
        <dbReference type="EMBL" id="JAP77507.1"/>
    </source>
</evidence>
<dbReference type="SUPFAM" id="SSF57095">
    <property type="entry name" value="Scorpion toxin-like"/>
    <property type="match status" value="1"/>
</dbReference>
<evidence type="ECO:0000256" key="2">
    <source>
        <dbReference type="ARBA" id="ARBA00022525"/>
    </source>
</evidence>
<evidence type="ECO:0008006" key="5">
    <source>
        <dbReference type="Google" id="ProtNLM"/>
    </source>
</evidence>
<dbReference type="EMBL" id="GEDV01011050">
    <property type="protein sequence ID" value="JAP77507.1"/>
    <property type="molecule type" value="Transcribed_RNA"/>
</dbReference>
<keyword evidence="2" id="KW-0964">Secreted</keyword>